<dbReference type="Proteomes" id="UP000222542">
    <property type="component" value="Unassembled WGS sequence"/>
</dbReference>
<evidence type="ECO:0000313" key="2">
    <source>
        <dbReference type="Proteomes" id="UP000222542"/>
    </source>
</evidence>
<keyword evidence="2" id="KW-1185">Reference proteome</keyword>
<gene>
    <name evidence="1" type="ORF">T459_09154</name>
</gene>
<reference evidence="1 2" key="2">
    <citation type="journal article" date="2017" name="Genome Biol.">
        <title>New reference genome sequences of hot pepper reveal the massive evolution of plant disease-resistance genes by retroduplication.</title>
        <authorList>
            <person name="Kim S."/>
            <person name="Park J."/>
            <person name="Yeom S.I."/>
            <person name="Kim Y.M."/>
            <person name="Seo E."/>
            <person name="Kim K.T."/>
            <person name="Kim M.S."/>
            <person name="Lee J.M."/>
            <person name="Cheong K."/>
            <person name="Shin H.S."/>
            <person name="Kim S.B."/>
            <person name="Han K."/>
            <person name="Lee J."/>
            <person name="Park M."/>
            <person name="Lee H.A."/>
            <person name="Lee H.Y."/>
            <person name="Lee Y."/>
            <person name="Oh S."/>
            <person name="Lee J.H."/>
            <person name="Choi E."/>
            <person name="Choi E."/>
            <person name="Lee S.E."/>
            <person name="Jeon J."/>
            <person name="Kim H."/>
            <person name="Choi G."/>
            <person name="Song H."/>
            <person name="Lee J."/>
            <person name="Lee S.C."/>
            <person name="Kwon J.K."/>
            <person name="Lee H.Y."/>
            <person name="Koo N."/>
            <person name="Hong Y."/>
            <person name="Kim R.W."/>
            <person name="Kang W.H."/>
            <person name="Huh J.H."/>
            <person name="Kang B.C."/>
            <person name="Yang T.J."/>
            <person name="Lee Y.H."/>
            <person name="Bennetzen J.L."/>
            <person name="Choi D."/>
        </authorList>
    </citation>
    <scope>NUCLEOTIDE SEQUENCE [LARGE SCALE GENOMIC DNA]</scope>
    <source>
        <strain evidence="2">cv. CM334</strain>
    </source>
</reference>
<evidence type="ECO:0000313" key="1">
    <source>
        <dbReference type="EMBL" id="PHT87048.1"/>
    </source>
</evidence>
<dbReference type="Gramene" id="PHT87048">
    <property type="protein sequence ID" value="PHT87048"/>
    <property type="gene ID" value="T459_09154"/>
</dbReference>
<dbReference type="EMBL" id="AYRZ02000003">
    <property type="protein sequence ID" value="PHT87048.1"/>
    <property type="molecule type" value="Genomic_DNA"/>
</dbReference>
<organism evidence="1 2">
    <name type="scientific">Capsicum annuum</name>
    <name type="common">Capsicum pepper</name>
    <dbReference type="NCBI Taxonomy" id="4072"/>
    <lineage>
        <taxon>Eukaryota</taxon>
        <taxon>Viridiplantae</taxon>
        <taxon>Streptophyta</taxon>
        <taxon>Embryophyta</taxon>
        <taxon>Tracheophyta</taxon>
        <taxon>Spermatophyta</taxon>
        <taxon>Magnoliopsida</taxon>
        <taxon>eudicotyledons</taxon>
        <taxon>Gunneridae</taxon>
        <taxon>Pentapetalae</taxon>
        <taxon>asterids</taxon>
        <taxon>lamiids</taxon>
        <taxon>Solanales</taxon>
        <taxon>Solanaceae</taxon>
        <taxon>Solanoideae</taxon>
        <taxon>Capsiceae</taxon>
        <taxon>Capsicum</taxon>
    </lineage>
</organism>
<proteinExistence type="predicted"/>
<protein>
    <submittedName>
        <fullName evidence="1">Uncharacterized protein</fullName>
    </submittedName>
</protein>
<sequence>MLERLIKQVGDLDFDSLVIDDKEEDIEENSPSRSLEETTQYILNGTVESLQPITTDSIISETVGDKSLMEYRVIEGDVLPNNRSDNKARMVDNDIDVANKEFILGRQVHEAFDNSTDDYK</sequence>
<dbReference type="AlphaFoldDB" id="A0A2G2ZYJ9"/>
<name>A0A2G2ZYJ9_CAPAN</name>
<accession>A0A2G2ZYJ9</accession>
<comment type="caution">
    <text evidence="1">The sequence shown here is derived from an EMBL/GenBank/DDBJ whole genome shotgun (WGS) entry which is preliminary data.</text>
</comment>
<reference evidence="1 2" key="1">
    <citation type="journal article" date="2014" name="Nat. Genet.">
        <title>Genome sequence of the hot pepper provides insights into the evolution of pungency in Capsicum species.</title>
        <authorList>
            <person name="Kim S."/>
            <person name="Park M."/>
            <person name="Yeom S.I."/>
            <person name="Kim Y.M."/>
            <person name="Lee J.M."/>
            <person name="Lee H.A."/>
            <person name="Seo E."/>
            <person name="Choi J."/>
            <person name="Cheong K."/>
            <person name="Kim K.T."/>
            <person name="Jung K."/>
            <person name="Lee G.W."/>
            <person name="Oh S.K."/>
            <person name="Bae C."/>
            <person name="Kim S.B."/>
            <person name="Lee H.Y."/>
            <person name="Kim S.Y."/>
            <person name="Kim M.S."/>
            <person name="Kang B.C."/>
            <person name="Jo Y.D."/>
            <person name="Yang H.B."/>
            <person name="Jeong H.J."/>
            <person name="Kang W.H."/>
            <person name="Kwon J.K."/>
            <person name="Shin C."/>
            <person name="Lim J.Y."/>
            <person name="Park J.H."/>
            <person name="Huh J.H."/>
            <person name="Kim J.S."/>
            <person name="Kim B.D."/>
            <person name="Cohen O."/>
            <person name="Paran I."/>
            <person name="Suh M.C."/>
            <person name="Lee S.B."/>
            <person name="Kim Y.K."/>
            <person name="Shin Y."/>
            <person name="Noh S.J."/>
            <person name="Park J."/>
            <person name="Seo Y.S."/>
            <person name="Kwon S.Y."/>
            <person name="Kim H.A."/>
            <person name="Park J.M."/>
            <person name="Kim H.J."/>
            <person name="Choi S.B."/>
            <person name="Bosland P.W."/>
            <person name="Reeves G."/>
            <person name="Jo S.H."/>
            <person name="Lee B.W."/>
            <person name="Cho H.T."/>
            <person name="Choi H.S."/>
            <person name="Lee M.S."/>
            <person name="Yu Y."/>
            <person name="Do Choi Y."/>
            <person name="Park B.S."/>
            <person name="van Deynze A."/>
            <person name="Ashrafi H."/>
            <person name="Hill T."/>
            <person name="Kim W.T."/>
            <person name="Pai H.S."/>
            <person name="Ahn H.K."/>
            <person name="Yeam I."/>
            <person name="Giovannoni J.J."/>
            <person name="Rose J.K."/>
            <person name="Sorensen I."/>
            <person name="Lee S.J."/>
            <person name="Kim R.W."/>
            <person name="Choi I.Y."/>
            <person name="Choi B.S."/>
            <person name="Lim J.S."/>
            <person name="Lee Y.H."/>
            <person name="Choi D."/>
        </authorList>
    </citation>
    <scope>NUCLEOTIDE SEQUENCE [LARGE SCALE GENOMIC DNA]</scope>
    <source>
        <strain evidence="2">cv. CM334</strain>
    </source>
</reference>